<comment type="catalytic activity">
    <reaction evidence="1">
        <text>[E2 ubiquitin-conjugating enzyme]-S-ubiquitinyl-L-cysteine + [acceptor protein]-L-lysine = [E2 ubiquitin-conjugating enzyme]-L-cysteine + [acceptor protein]-N(6)-ubiquitinyl-L-lysine.</text>
        <dbReference type="EC" id="2.3.2.31"/>
    </reaction>
</comment>
<evidence type="ECO:0000256" key="5">
    <source>
        <dbReference type="ARBA" id="ARBA00005884"/>
    </source>
</evidence>
<dbReference type="InterPro" id="IPR001876">
    <property type="entry name" value="Znf_RanBP2"/>
</dbReference>
<dbReference type="InterPro" id="IPR048962">
    <property type="entry name" value="ARIH1-like_UBL"/>
</dbReference>
<dbReference type="InterPro" id="IPR044066">
    <property type="entry name" value="TRIAD_supradom"/>
</dbReference>
<keyword evidence="9" id="KW-0677">Repeat</keyword>
<dbReference type="EC" id="2.3.2.31" evidence="6"/>
<dbReference type="SMART" id="SM00647">
    <property type="entry name" value="IBR"/>
    <property type="match status" value="2"/>
</dbReference>
<dbReference type="PROSITE" id="PS51873">
    <property type="entry name" value="TRIAD"/>
    <property type="match status" value="1"/>
</dbReference>
<evidence type="ECO:0000256" key="4">
    <source>
        <dbReference type="ARBA" id="ARBA00004906"/>
    </source>
</evidence>
<evidence type="ECO:0000256" key="12">
    <source>
        <dbReference type="ARBA" id="ARBA00022833"/>
    </source>
</evidence>
<keyword evidence="10 13" id="KW-0863">Zinc-finger</keyword>
<keyword evidence="19" id="KW-1185">Reference proteome</keyword>
<dbReference type="SUPFAM" id="SSF90209">
    <property type="entry name" value="Ran binding protein zinc finger-like"/>
    <property type="match status" value="1"/>
</dbReference>
<dbReference type="FunFam" id="1.20.120.1750:FF:000005">
    <property type="entry name" value="RBR-type E3 ubiquitin transferase"/>
    <property type="match status" value="1"/>
</dbReference>
<comment type="pathway">
    <text evidence="4">Protein modification; protein ubiquitination.</text>
</comment>
<evidence type="ECO:0000256" key="14">
    <source>
        <dbReference type="SAM" id="MobiDB-lite"/>
    </source>
</evidence>
<name>A0A0D9XAB7_9ORYZ</name>
<dbReference type="GO" id="GO:0061630">
    <property type="term" value="F:ubiquitin protein ligase activity"/>
    <property type="evidence" value="ECO:0007669"/>
    <property type="project" value="UniProtKB-EC"/>
</dbReference>
<feature type="compositionally biased region" description="Low complexity" evidence="14">
    <location>
        <begin position="552"/>
        <end position="565"/>
    </location>
</feature>
<evidence type="ECO:0000256" key="8">
    <source>
        <dbReference type="ARBA" id="ARBA00022723"/>
    </source>
</evidence>
<dbReference type="PROSITE" id="PS50089">
    <property type="entry name" value="ZF_RING_2"/>
    <property type="match status" value="1"/>
</dbReference>
<evidence type="ECO:0000256" key="13">
    <source>
        <dbReference type="PROSITE-ProRule" id="PRU00322"/>
    </source>
</evidence>
<feature type="region of interest" description="Disordered" evidence="14">
    <location>
        <begin position="550"/>
        <end position="589"/>
    </location>
</feature>
<evidence type="ECO:0000256" key="9">
    <source>
        <dbReference type="ARBA" id="ARBA00022737"/>
    </source>
</evidence>
<dbReference type="Pfam" id="PF21235">
    <property type="entry name" value="UBA_ARI1"/>
    <property type="match status" value="1"/>
</dbReference>
<proteinExistence type="inferred from homology"/>
<accession>A0A0D9XAB7</accession>
<feature type="compositionally biased region" description="Basic residues" evidence="14">
    <location>
        <begin position="569"/>
        <end position="579"/>
    </location>
</feature>
<dbReference type="Pfam" id="PF01485">
    <property type="entry name" value="IBR"/>
    <property type="match status" value="1"/>
</dbReference>
<dbReference type="Gene3D" id="3.30.40.10">
    <property type="entry name" value="Zinc/RING finger domain, C3HC4 (zinc finger)"/>
    <property type="match status" value="1"/>
</dbReference>
<dbReference type="EnsemblPlants" id="LPERR08G18820.2">
    <property type="protein sequence ID" value="LPERR08G18820.2"/>
    <property type="gene ID" value="LPERR08G18820"/>
</dbReference>
<keyword evidence="12" id="KW-0862">Zinc</keyword>
<evidence type="ECO:0000313" key="18">
    <source>
        <dbReference type="EnsemblPlants" id="LPERR08G18820.2"/>
    </source>
</evidence>
<dbReference type="Gene3D" id="1.20.120.1750">
    <property type="match status" value="1"/>
</dbReference>
<evidence type="ECO:0000259" key="16">
    <source>
        <dbReference type="PROSITE" id="PS50199"/>
    </source>
</evidence>
<comment type="similarity">
    <text evidence="5">Belongs to the RBR family. Ariadne subfamily.</text>
</comment>
<dbReference type="Proteomes" id="UP000032180">
    <property type="component" value="Chromosome 8"/>
</dbReference>
<keyword evidence="8" id="KW-0479">Metal-binding</keyword>
<reference evidence="18 19" key="1">
    <citation type="submission" date="2012-08" db="EMBL/GenBank/DDBJ databases">
        <title>Oryza genome evolution.</title>
        <authorList>
            <person name="Wing R.A."/>
        </authorList>
    </citation>
    <scope>NUCLEOTIDE SEQUENCE</scope>
</reference>
<dbReference type="InterPro" id="IPR036443">
    <property type="entry name" value="Znf_RanBP2_sf"/>
</dbReference>
<evidence type="ECO:0000259" key="15">
    <source>
        <dbReference type="PROSITE" id="PS50089"/>
    </source>
</evidence>
<feature type="domain" description="RING-type" evidence="17">
    <location>
        <begin position="157"/>
        <end position="369"/>
    </location>
</feature>
<feature type="domain" description="RanBP2-type" evidence="16">
    <location>
        <begin position="587"/>
        <end position="615"/>
    </location>
</feature>
<dbReference type="InterPro" id="IPR013083">
    <property type="entry name" value="Znf_RING/FYVE/PHD"/>
</dbReference>
<dbReference type="PROSITE" id="PS01358">
    <property type="entry name" value="ZF_RANBP2_1"/>
    <property type="match status" value="1"/>
</dbReference>
<evidence type="ECO:0000256" key="7">
    <source>
        <dbReference type="ARBA" id="ARBA00022679"/>
    </source>
</evidence>
<organism evidence="18 19">
    <name type="scientific">Leersia perrieri</name>
    <dbReference type="NCBI Taxonomy" id="77586"/>
    <lineage>
        <taxon>Eukaryota</taxon>
        <taxon>Viridiplantae</taxon>
        <taxon>Streptophyta</taxon>
        <taxon>Embryophyta</taxon>
        <taxon>Tracheophyta</taxon>
        <taxon>Spermatophyta</taxon>
        <taxon>Magnoliopsida</taxon>
        <taxon>Liliopsida</taxon>
        <taxon>Poales</taxon>
        <taxon>Poaceae</taxon>
        <taxon>BOP clade</taxon>
        <taxon>Oryzoideae</taxon>
        <taxon>Oryzeae</taxon>
        <taxon>Oryzinae</taxon>
        <taxon>Leersia</taxon>
    </lineage>
</organism>
<evidence type="ECO:0000256" key="2">
    <source>
        <dbReference type="ARBA" id="ARBA00001947"/>
    </source>
</evidence>
<evidence type="ECO:0000256" key="11">
    <source>
        <dbReference type="ARBA" id="ARBA00022786"/>
    </source>
</evidence>
<dbReference type="InterPro" id="IPR001841">
    <property type="entry name" value="Znf_RING"/>
</dbReference>
<keyword evidence="7" id="KW-0808">Transferase</keyword>
<evidence type="ECO:0000259" key="17">
    <source>
        <dbReference type="PROSITE" id="PS51873"/>
    </source>
</evidence>
<comment type="cofactor">
    <cofactor evidence="2">
        <name>Zn(2+)</name>
        <dbReference type="ChEBI" id="CHEBI:29105"/>
    </cofactor>
</comment>
<sequence length="615" mass="69451">MDSDAEMPMSSDEEMLDDEDYYDYSDNMVEEEEDEEGDEDDGGSGSGGGEGGSDDEDEDEFVGGDYEGREAEGSDEVVSRREQRYTVLTEKDINERQEEDISKVAAVLSIRKEEACVLLHHYKWNISKLSDEWFVDEEKVRDIVGLLLNGINFPNSRKLTCGICFEGYSSDAMSSAGCVHFYCHECWEGYISAAIGDGPGCLSLRCPDPSCGAMVLQDMINKLAKDDDKARYARFVLRAFVEDSKKTKWCPAPDCSCAVEFVSDGNYDVSCLCKYSFCWNCTEEAHRPVNCETVSKWILKNSAESENMNWILANSKPCPKCKRPIEKNQGCMHMTCTPPCKFEFCWLCLGSWAEHGERTGGFYACNRYESAKKEGVYDETEARRERAKNSLERYMHYYERWASNQTSRQKAQADLQKAEKEQLAKLTDAFGIPETQLKFIIEAWSQIIECRRVLKWTYAYGYYLDDKVKSEFFEYLQGEAESGLERLHQCAEKDLQSFLPGSSRPDNNDSKPPSVAEFGDFRVKLAGLTSVTRNYFENLVQALEGGLEDVHSTSQGTTSSNTTATPKKAVTKGKSKKQIAKTSTDDSDGGWPCERCTFINPLSVDACSVCDKHRY</sequence>
<dbReference type="Gene3D" id="2.30.30.380">
    <property type="entry name" value="Zn-finger domain of Sec23/24"/>
    <property type="match status" value="1"/>
</dbReference>
<dbReference type="AlphaFoldDB" id="A0A0D9XAB7"/>
<dbReference type="FunFam" id="3.30.40.10:FF:000019">
    <property type="entry name" value="RBR-type E3 ubiquitin transferase"/>
    <property type="match status" value="1"/>
</dbReference>
<dbReference type="GO" id="GO:0008270">
    <property type="term" value="F:zinc ion binding"/>
    <property type="evidence" value="ECO:0007669"/>
    <property type="project" value="UniProtKB-KW"/>
</dbReference>
<dbReference type="SUPFAM" id="SSF57850">
    <property type="entry name" value="RING/U-box"/>
    <property type="match status" value="3"/>
</dbReference>
<feature type="compositionally biased region" description="Acidic residues" evidence="14">
    <location>
        <begin position="1"/>
        <end position="42"/>
    </location>
</feature>
<evidence type="ECO:0000256" key="1">
    <source>
        <dbReference type="ARBA" id="ARBA00001798"/>
    </source>
</evidence>
<dbReference type="PANTHER" id="PTHR11685">
    <property type="entry name" value="RBR FAMILY RING FINGER AND IBR DOMAIN-CONTAINING"/>
    <property type="match status" value="1"/>
</dbReference>
<feature type="compositionally biased region" description="Acidic residues" evidence="14">
    <location>
        <begin position="52"/>
        <end position="62"/>
    </location>
</feature>
<dbReference type="Gramene" id="LPERR08G18820.2">
    <property type="protein sequence ID" value="LPERR08G18820.2"/>
    <property type="gene ID" value="LPERR08G18820"/>
</dbReference>
<dbReference type="eggNOG" id="KOG1815">
    <property type="taxonomic scope" value="Eukaryota"/>
</dbReference>
<feature type="compositionally biased region" description="Basic and acidic residues" evidence="14">
    <location>
        <begin position="66"/>
        <end position="80"/>
    </location>
</feature>
<evidence type="ECO:0000313" key="19">
    <source>
        <dbReference type="Proteomes" id="UP000032180"/>
    </source>
</evidence>
<feature type="domain" description="RING-type" evidence="15">
    <location>
        <begin position="161"/>
        <end position="207"/>
    </location>
</feature>
<evidence type="ECO:0000256" key="10">
    <source>
        <dbReference type="ARBA" id="ARBA00022771"/>
    </source>
</evidence>
<dbReference type="STRING" id="77586.A0A0D9XAB7"/>
<comment type="function">
    <text evidence="3">Might act as an E3 ubiquitin-protein ligase, or as part of E3 complex, which accepts ubiquitin from specific E2 ubiquitin-conjugating enzymes and then transfers it to substrates.</text>
</comment>
<keyword evidence="11" id="KW-0833">Ubl conjugation pathway</keyword>
<reference evidence="19" key="2">
    <citation type="submission" date="2013-12" db="EMBL/GenBank/DDBJ databases">
        <authorList>
            <person name="Yu Y."/>
            <person name="Lee S."/>
            <person name="de Baynast K."/>
            <person name="Wissotski M."/>
            <person name="Liu L."/>
            <person name="Talag J."/>
            <person name="Goicoechea J."/>
            <person name="Angelova A."/>
            <person name="Jetty R."/>
            <person name="Kudrna D."/>
            <person name="Golser W."/>
            <person name="Rivera L."/>
            <person name="Zhang J."/>
            <person name="Wing R."/>
        </authorList>
    </citation>
    <scope>NUCLEOTIDE SEQUENCE</scope>
</reference>
<reference evidence="18" key="3">
    <citation type="submission" date="2015-04" db="UniProtKB">
        <authorList>
            <consortium name="EnsemblPlants"/>
        </authorList>
    </citation>
    <scope>IDENTIFICATION</scope>
</reference>
<dbReference type="InterPro" id="IPR002867">
    <property type="entry name" value="IBR_dom"/>
</dbReference>
<dbReference type="HOGENOM" id="CLU_009823_3_1_1"/>
<evidence type="ECO:0000256" key="6">
    <source>
        <dbReference type="ARBA" id="ARBA00012251"/>
    </source>
</evidence>
<dbReference type="PROSITE" id="PS50199">
    <property type="entry name" value="ZF_RANBP2_2"/>
    <property type="match status" value="1"/>
</dbReference>
<evidence type="ECO:0000256" key="3">
    <source>
        <dbReference type="ARBA" id="ARBA00003976"/>
    </source>
</evidence>
<dbReference type="Pfam" id="PF22191">
    <property type="entry name" value="IBR_1"/>
    <property type="match status" value="1"/>
</dbReference>
<protein>
    <recommendedName>
        <fullName evidence="6">RBR-type E3 ubiquitin transferase</fullName>
        <ecNumber evidence="6">2.3.2.31</ecNumber>
    </recommendedName>
</protein>
<feature type="region of interest" description="Disordered" evidence="14">
    <location>
        <begin position="1"/>
        <end position="80"/>
    </location>
</feature>
<dbReference type="InterPro" id="IPR031127">
    <property type="entry name" value="E3_UB_ligase_RBR"/>
</dbReference>
<dbReference type="CDD" id="cd22583">
    <property type="entry name" value="Rcat_RBR_ARI7-like"/>
    <property type="match status" value="1"/>
</dbReference>
<dbReference type="GO" id="GO:0016567">
    <property type="term" value="P:protein ubiquitination"/>
    <property type="evidence" value="ECO:0007669"/>
    <property type="project" value="InterPro"/>
</dbReference>
<dbReference type="CDD" id="cd20346">
    <property type="entry name" value="BRcat_RBR_ANKIB1"/>
    <property type="match status" value="1"/>
</dbReference>
<dbReference type="SMART" id="SM00547">
    <property type="entry name" value="ZnF_RBZ"/>
    <property type="match status" value="1"/>
</dbReference>